<reference evidence="2" key="1">
    <citation type="submission" date="2018-05" db="EMBL/GenBank/DDBJ databases">
        <title>Draft genome of Mucuna pruriens seed.</title>
        <authorList>
            <person name="Nnadi N.E."/>
            <person name="Vos R."/>
            <person name="Hasami M.H."/>
            <person name="Devisetty U.K."/>
            <person name="Aguiy J.C."/>
        </authorList>
    </citation>
    <scope>NUCLEOTIDE SEQUENCE [LARGE SCALE GENOMIC DNA]</scope>
    <source>
        <strain evidence="2">JCA_2017</strain>
    </source>
</reference>
<keyword evidence="3" id="KW-1185">Reference proteome</keyword>
<feature type="non-terminal residue" evidence="2">
    <location>
        <position position="1"/>
    </location>
</feature>
<feature type="domain" description="Retrotransposon gag" evidence="1">
    <location>
        <begin position="36"/>
        <end position="90"/>
    </location>
</feature>
<protein>
    <recommendedName>
        <fullName evidence="1">Retrotransposon gag domain-containing protein</fullName>
    </recommendedName>
</protein>
<proteinExistence type="predicted"/>
<dbReference type="EMBL" id="QJKJ01005421">
    <property type="protein sequence ID" value="RDX90353.1"/>
    <property type="molecule type" value="Genomic_DNA"/>
</dbReference>
<organism evidence="2 3">
    <name type="scientific">Mucuna pruriens</name>
    <name type="common">Velvet bean</name>
    <name type="synonym">Dolichos pruriens</name>
    <dbReference type="NCBI Taxonomy" id="157652"/>
    <lineage>
        <taxon>Eukaryota</taxon>
        <taxon>Viridiplantae</taxon>
        <taxon>Streptophyta</taxon>
        <taxon>Embryophyta</taxon>
        <taxon>Tracheophyta</taxon>
        <taxon>Spermatophyta</taxon>
        <taxon>Magnoliopsida</taxon>
        <taxon>eudicotyledons</taxon>
        <taxon>Gunneridae</taxon>
        <taxon>Pentapetalae</taxon>
        <taxon>rosids</taxon>
        <taxon>fabids</taxon>
        <taxon>Fabales</taxon>
        <taxon>Fabaceae</taxon>
        <taxon>Papilionoideae</taxon>
        <taxon>50 kb inversion clade</taxon>
        <taxon>NPAAA clade</taxon>
        <taxon>indigoferoid/millettioid clade</taxon>
        <taxon>Phaseoleae</taxon>
        <taxon>Mucuna</taxon>
    </lineage>
</organism>
<accession>A0A371GJ54</accession>
<dbReference type="PANTHER" id="PTHR35046:SF9">
    <property type="entry name" value="RNA-DIRECTED DNA POLYMERASE"/>
    <property type="match status" value="1"/>
</dbReference>
<gene>
    <name evidence="2" type="ORF">CR513_27791</name>
</gene>
<evidence type="ECO:0000313" key="3">
    <source>
        <dbReference type="Proteomes" id="UP000257109"/>
    </source>
</evidence>
<name>A0A371GJ54_MUCPR</name>
<evidence type="ECO:0000259" key="1">
    <source>
        <dbReference type="Pfam" id="PF03732"/>
    </source>
</evidence>
<evidence type="ECO:0000313" key="2">
    <source>
        <dbReference type="EMBL" id="RDX90353.1"/>
    </source>
</evidence>
<sequence length="95" mass="11363">MGGVEERDEEKICTFVLQNIDCINCENLIKIRGIRRASIESWVELKRETRKRFVPLCYKRDLFVKLQKMYQGSRTVQEYFKDMEVTLIRAQIVES</sequence>
<dbReference type="Pfam" id="PF03732">
    <property type="entry name" value="Retrotrans_gag"/>
    <property type="match status" value="1"/>
</dbReference>
<dbReference type="InterPro" id="IPR005162">
    <property type="entry name" value="Retrotrans_gag_dom"/>
</dbReference>
<dbReference type="PANTHER" id="PTHR35046">
    <property type="entry name" value="ZINC KNUCKLE (CCHC-TYPE) FAMILY PROTEIN"/>
    <property type="match status" value="1"/>
</dbReference>
<comment type="caution">
    <text evidence="2">The sequence shown here is derived from an EMBL/GenBank/DDBJ whole genome shotgun (WGS) entry which is preliminary data.</text>
</comment>
<dbReference type="OrthoDB" id="1747743at2759"/>
<dbReference type="Proteomes" id="UP000257109">
    <property type="component" value="Unassembled WGS sequence"/>
</dbReference>
<dbReference type="AlphaFoldDB" id="A0A371GJ54"/>